<reference evidence="2 3" key="1">
    <citation type="submission" date="2018-06" db="EMBL/GenBank/DDBJ databases">
        <title>The Genome of Cuscuta australis (Dodder) Provides Insight into the Evolution of Plant Parasitism.</title>
        <authorList>
            <person name="Liu H."/>
        </authorList>
    </citation>
    <scope>NUCLEOTIDE SEQUENCE [LARGE SCALE GENOMIC DNA]</scope>
    <source>
        <strain evidence="3">cv. Yunnan</strain>
        <tissue evidence="2">Vines</tissue>
    </source>
</reference>
<organism evidence="2 3">
    <name type="scientific">Cuscuta australis</name>
    <dbReference type="NCBI Taxonomy" id="267555"/>
    <lineage>
        <taxon>Eukaryota</taxon>
        <taxon>Viridiplantae</taxon>
        <taxon>Streptophyta</taxon>
        <taxon>Embryophyta</taxon>
        <taxon>Tracheophyta</taxon>
        <taxon>Spermatophyta</taxon>
        <taxon>Magnoliopsida</taxon>
        <taxon>eudicotyledons</taxon>
        <taxon>Gunneridae</taxon>
        <taxon>Pentapetalae</taxon>
        <taxon>asterids</taxon>
        <taxon>lamiids</taxon>
        <taxon>Solanales</taxon>
        <taxon>Convolvulaceae</taxon>
        <taxon>Cuscuteae</taxon>
        <taxon>Cuscuta</taxon>
        <taxon>Cuscuta subgen. Grammica</taxon>
        <taxon>Cuscuta sect. Cleistogrammica</taxon>
    </lineage>
</organism>
<protein>
    <submittedName>
        <fullName evidence="2">Uncharacterized protein</fullName>
    </submittedName>
</protein>
<keyword evidence="1" id="KW-1133">Transmembrane helix</keyword>
<gene>
    <name evidence="2" type="ORF">DM860_015501</name>
</gene>
<dbReference type="EMBL" id="NQVE01000140">
    <property type="protein sequence ID" value="RAL45095.1"/>
    <property type="molecule type" value="Genomic_DNA"/>
</dbReference>
<dbReference type="Proteomes" id="UP000249390">
    <property type="component" value="Unassembled WGS sequence"/>
</dbReference>
<comment type="caution">
    <text evidence="2">The sequence shown here is derived from an EMBL/GenBank/DDBJ whole genome shotgun (WGS) entry which is preliminary data.</text>
</comment>
<dbReference type="AlphaFoldDB" id="A0A328DGY7"/>
<accession>A0A328DGY7</accession>
<name>A0A328DGY7_9ASTE</name>
<keyword evidence="1" id="KW-0812">Transmembrane</keyword>
<evidence type="ECO:0000313" key="2">
    <source>
        <dbReference type="EMBL" id="RAL45095.1"/>
    </source>
</evidence>
<evidence type="ECO:0000313" key="3">
    <source>
        <dbReference type="Proteomes" id="UP000249390"/>
    </source>
</evidence>
<proteinExistence type="predicted"/>
<sequence length="87" mass="9850">MMEISASNQRTSSVQYFSAGTPMLQLRVLHGVRLATLSRNKWLRDLSDTIEVLKCMKGGWTSRLIRLYSILVIQICSFCLLLISKSA</sequence>
<feature type="transmembrane region" description="Helical" evidence="1">
    <location>
        <begin position="64"/>
        <end position="83"/>
    </location>
</feature>
<evidence type="ECO:0000256" key="1">
    <source>
        <dbReference type="SAM" id="Phobius"/>
    </source>
</evidence>
<keyword evidence="3" id="KW-1185">Reference proteome</keyword>
<keyword evidence="1" id="KW-0472">Membrane</keyword>